<feature type="domain" description="C2H2-type" evidence="7">
    <location>
        <begin position="460"/>
        <end position="487"/>
    </location>
</feature>
<keyword evidence="3 5" id="KW-0863">Zinc-finger</keyword>
<feature type="binding site" evidence="6">
    <location>
        <position position="13"/>
    </location>
    <ligand>
        <name>Zn(2+)</name>
        <dbReference type="ChEBI" id="CHEBI:29105"/>
    </ligand>
</feature>
<dbReference type="Pfam" id="PF13894">
    <property type="entry name" value="zf-C2H2_4"/>
    <property type="match status" value="1"/>
</dbReference>
<dbReference type="Gene3D" id="3.30.160.60">
    <property type="entry name" value="Classic Zinc Finger"/>
    <property type="match status" value="9"/>
</dbReference>
<dbReference type="Pfam" id="PF00096">
    <property type="entry name" value="zf-C2H2"/>
    <property type="match status" value="6"/>
</dbReference>
<reference evidence="9" key="1">
    <citation type="submission" date="2021-12" db="EMBL/GenBank/DDBJ databases">
        <authorList>
            <person name="King R."/>
        </authorList>
    </citation>
    <scope>NUCLEOTIDE SEQUENCE</scope>
</reference>
<feature type="binding site" evidence="6">
    <location>
        <position position="63"/>
    </location>
    <ligand>
        <name>Zn(2+)</name>
        <dbReference type="ChEBI" id="CHEBI:29105"/>
    </ligand>
</feature>
<accession>A0ABN8B503</accession>
<keyword evidence="4 6" id="KW-0862">Zinc</keyword>
<feature type="domain" description="C2H2-type" evidence="7">
    <location>
        <begin position="290"/>
        <end position="318"/>
    </location>
</feature>
<dbReference type="InterPro" id="IPR012934">
    <property type="entry name" value="Znf_AD"/>
</dbReference>
<dbReference type="PROSITE" id="PS50157">
    <property type="entry name" value="ZINC_FINGER_C2H2_2"/>
    <property type="match status" value="10"/>
</dbReference>
<keyword evidence="2" id="KW-0677">Repeat</keyword>
<evidence type="ECO:0000259" key="8">
    <source>
        <dbReference type="PROSITE" id="PS51915"/>
    </source>
</evidence>
<keyword evidence="10" id="KW-1185">Reference proteome</keyword>
<evidence type="ECO:0000256" key="6">
    <source>
        <dbReference type="PROSITE-ProRule" id="PRU01263"/>
    </source>
</evidence>
<evidence type="ECO:0000256" key="4">
    <source>
        <dbReference type="ARBA" id="ARBA00022833"/>
    </source>
</evidence>
<dbReference type="InterPro" id="IPR036236">
    <property type="entry name" value="Znf_C2H2_sf"/>
</dbReference>
<feature type="domain" description="C2H2-type" evidence="7">
    <location>
        <begin position="516"/>
        <end position="543"/>
    </location>
</feature>
<dbReference type="InterPro" id="IPR013087">
    <property type="entry name" value="Znf_C2H2_type"/>
</dbReference>
<feature type="domain" description="C2H2-type" evidence="7">
    <location>
        <begin position="432"/>
        <end position="459"/>
    </location>
</feature>
<keyword evidence="1 6" id="KW-0479">Metal-binding</keyword>
<gene>
    <name evidence="9" type="ORF">CHILSU_LOCUS7679</name>
</gene>
<dbReference type="Proteomes" id="UP001153292">
    <property type="component" value="Chromosome 28"/>
</dbReference>
<dbReference type="PANTHER" id="PTHR24409">
    <property type="entry name" value="ZINC FINGER PROTEIN 142"/>
    <property type="match status" value="1"/>
</dbReference>
<feature type="domain" description="C2H2-type" evidence="7">
    <location>
        <begin position="376"/>
        <end position="403"/>
    </location>
</feature>
<feature type="binding site" evidence="6">
    <location>
        <position position="16"/>
    </location>
    <ligand>
        <name>Zn(2+)</name>
        <dbReference type="ChEBI" id="CHEBI:29105"/>
    </ligand>
</feature>
<feature type="domain" description="C2H2-type" evidence="7">
    <location>
        <begin position="404"/>
        <end position="431"/>
    </location>
</feature>
<dbReference type="SMART" id="SM00868">
    <property type="entry name" value="zf-AD"/>
    <property type="match status" value="1"/>
</dbReference>
<evidence type="ECO:0000256" key="1">
    <source>
        <dbReference type="ARBA" id="ARBA00022723"/>
    </source>
</evidence>
<dbReference type="Pfam" id="PF13912">
    <property type="entry name" value="zf-C2H2_6"/>
    <property type="match status" value="1"/>
</dbReference>
<feature type="binding site" evidence="6">
    <location>
        <position position="60"/>
    </location>
    <ligand>
        <name>Zn(2+)</name>
        <dbReference type="ChEBI" id="CHEBI:29105"/>
    </ligand>
</feature>
<dbReference type="PROSITE" id="PS51915">
    <property type="entry name" value="ZAD"/>
    <property type="match status" value="1"/>
</dbReference>
<sequence length="563" mass="64351">MEEAIKLNPEQFCRTCLKKSLNMVSLNKELVDKGCTLADVVSLVSNISIKTDKQFPEQVCIDCETVALTANEFRQRCVESQKLLSKVFQSYVVDPSITIRKVKKEETGFNIDINKLTNQCQLPDSTNFTKSMKNELEDNSCGSNEILSRLELKKAIKNEMPYFSNEDDMNSDFIDDNGAASFPSDISLMYALDSNLTVVNKEDKSIENLQKPIKSVKHKSYLLPIKCEWCERIFKTEKSFTKHKETQCVQSNVNIEVEYFQCSLCMRKLKKKTSLIAHLKHHEIQDSIKFMCDTCKREFKHQSHLDKHIASMHRKEKKGFTCEYCLSIYPSQDTLDIHKEKHKKQKKHRCHVCSKAFNMLSTLTDHLRTHTGEKPFLCSICGRGFSQRTNLAQHMRRHLGLKPFKCRECGKEFVSKGELDAHERKHSGAHPFVCDECGGGFTTSSSLVKHRRVHTGERPYACDLCPMKFSASGTLKSHRRTHTGEKPYQCSYCEKAFVQRQDLVSHIRCHTGERPFVCNVCGQSFRKSSGLKAHVRMHKEQNMETLQPGILSGVTSANGTMGS</sequence>
<dbReference type="PANTHER" id="PTHR24409:SF295">
    <property type="entry name" value="AZ2-RELATED"/>
    <property type="match status" value="1"/>
</dbReference>
<name>A0ABN8B503_CHISP</name>
<organism evidence="9 10">
    <name type="scientific">Chilo suppressalis</name>
    <name type="common">Asiatic rice borer moth</name>
    <dbReference type="NCBI Taxonomy" id="168631"/>
    <lineage>
        <taxon>Eukaryota</taxon>
        <taxon>Metazoa</taxon>
        <taxon>Ecdysozoa</taxon>
        <taxon>Arthropoda</taxon>
        <taxon>Hexapoda</taxon>
        <taxon>Insecta</taxon>
        <taxon>Pterygota</taxon>
        <taxon>Neoptera</taxon>
        <taxon>Endopterygota</taxon>
        <taxon>Lepidoptera</taxon>
        <taxon>Glossata</taxon>
        <taxon>Ditrysia</taxon>
        <taxon>Pyraloidea</taxon>
        <taxon>Crambidae</taxon>
        <taxon>Crambinae</taxon>
        <taxon>Chilo</taxon>
    </lineage>
</organism>
<evidence type="ECO:0000313" key="10">
    <source>
        <dbReference type="Proteomes" id="UP001153292"/>
    </source>
</evidence>
<feature type="domain" description="C2H2-type" evidence="7">
    <location>
        <begin position="260"/>
        <end position="287"/>
    </location>
</feature>
<dbReference type="EMBL" id="OU963921">
    <property type="protein sequence ID" value="CAH0404352.1"/>
    <property type="molecule type" value="Genomic_DNA"/>
</dbReference>
<evidence type="ECO:0000256" key="3">
    <source>
        <dbReference type="ARBA" id="ARBA00022771"/>
    </source>
</evidence>
<evidence type="ECO:0000256" key="5">
    <source>
        <dbReference type="PROSITE-ProRule" id="PRU00042"/>
    </source>
</evidence>
<dbReference type="SUPFAM" id="SSF57716">
    <property type="entry name" value="Glucocorticoid receptor-like (DNA-binding domain)"/>
    <property type="match status" value="1"/>
</dbReference>
<feature type="domain" description="C2H2-type" evidence="7">
    <location>
        <begin position="488"/>
        <end position="515"/>
    </location>
</feature>
<evidence type="ECO:0000313" key="9">
    <source>
        <dbReference type="EMBL" id="CAH0404352.1"/>
    </source>
</evidence>
<dbReference type="SMART" id="SM00355">
    <property type="entry name" value="ZnF_C2H2"/>
    <property type="match status" value="11"/>
</dbReference>
<feature type="domain" description="C2H2-type" evidence="7">
    <location>
        <begin position="320"/>
        <end position="347"/>
    </location>
</feature>
<dbReference type="Pfam" id="PF07776">
    <property type="entry name" value="zf-AD"/>
    <property type="match status" value="1"/>
</dbReference>
<proteinExistence type="predicted"/>
<evidence type="ECO:0000259" key="7">
    <source>
        <dbReference type="PROSITE" id="PS50157"/>
    </source>
</evidence>
<dbReference type="PROSITE" id="PS00028">
    <property type="entry name" value="ZINC_FINGER_C2H2_1"/>
    <property type="match status" value="10"/>
</dbReference>
<dbReference type="Gene3D" id="3.40.1800.20">
    <property type="match status" value="1"/>
</dbReference>
<feature type="domain" description="ZAD" evidence="8">
    <location>
        <begin position="11"/>
        <end position="87"/>
    </location>
</feature>
<protein>
    <submittedName>
        <fullName evidence="9">Uncharacterized protein</fullName>
    </submittedName>
</protein>
<dbReference type="SUPFAM" id="SSF57667">
    <property type="entry name" value="beta-beta-alpha zinc fingers"/>
    <property type="match status" value="5"/>
</dbReference>
<evidence type="ECO:0000256" key="2">
    <source>
        <dbReference type="ARBA" id="ARBA00022737"/>
    </source>
</evidence>
<feature type="domain" description="C2H2-type" evidence="7">
    <location>
        <begin position="348"/>
        <end position="375"/>
    </location>
</feature>